<dbReference type="Pfam" id="PF12043">
    <property type="entry name" value="DUF3527"/>
    <property type="match status" value="2"/>
</dbReference>
<dbReference type="OMA" id="HCANNAN"/>
<dbReference type="Gramene" id="Kaladp0036s0246.3.v1.1">
    <property type="protein sequence ID" value="Kaladp0036s0246.3.v1.1"/>
    <property type="gene ID" value="Kaladp0036s0246.v1.1"/>
</dbReference>
<feature type="compositionally biased region" description="Low complexity" evidence="1">
    <location>
        <begin position="151"/>
        <end position="160"/>
    </location>
</feature>
<dbReference type="Proteomes" id="UP000594263">
    <property type="component" value="Unplaced"/>
</dbReference>
<dbReference type="InterPro" id="IPR021916">
    <property type="entry name" value="DUF3527"/>
</dbReference>
<feature type="compositionally biased region" description="Basic and acidic residues" evidence="1">
    <location>
        <begin position="370"/>
        <end position="390"/>
    </location>
</feature>
<evidence type="ECO:0000256" key="1">
    <source>
        <dbReference type="SAM" id="MobiDB-lite"/>
    </source>
</evidence>
<dbReference type="AlphaFoldDB" id="A0A7N0TFZ7"/>
<dbReference type="EnsemblPlants" id="Kaladp0036s0246.3.v1.1">
    <property type="protein sequence ID" value="Kaladp0036s0246.3.v1.1"/>
    <property type="gene ID" value="Kaladp0036s0246.v1.1"/>
</dbReference>
<feature type="region of interest" description="Disordered" evidence="1">
    <location>
        <begin position="694"/>
        <end position="731"/>
    </location>
</feature>
<sequence>METHFRPGDIYREPRSMRVDRRAISSSDTLILEIGDMFGLERSYLSLGESNHKASDRVTSPSPIPSRNHSIQQTKKVIAADSDELVKHMSNLPSYLEQEVKPQKKAFNVGVLDWNLLEQWQSNKNVPFRSGGSSLSNSNSSSPFLTEESSTHSQTGPSSSVAHHFQPRRSKSMSAEKATHLRPLDDCSVVSKSKDSKLATGQRSSEEKQKNSTERSSKVHYSELSCYIPVSCPQSNDVNDQKIRVMRPIRFLEAKTSDNTSAAGSQLDLDGELIGQVKERISKDNQPILMGALPTVSDLHQGSRIPSRTVDATKSRYASPTGQFISCMGTGSRKTSSIENAEAPRACRRREVLSTPVEKSSVDKSISASRARESPLKRLLDPIRKPREANNSHSSESLMKDLKPVGRTAAPGIRAGLNSSSEKSTSIQKPHQKGKNNEPPVVEALLQMVVQNGCPLFTFAADNVKDILCAALGKVSSKFEDRYLYTFFSIQELKNKSWINLRGKGSSHEYSPNVVAQMEVCETQLLEDHRFTGNDILKQFVLSTVDQKSGEKTGSEYQLSDEIAAIVVCVPVETRETDKSKFNGTTVILPSGIHTLPFDGKPSPLFDRWRSGGRCDCGGWDSGCELRILTDSKCQSNSSLKFELFDQVGADEKQPAFNLAPFKDKEGVLSVSFSSSISPLQAFSICLAVLDSRNHSRPTPTPPAHAQEAKTSDEAAGRFVSVPPHSRVGRV</sequence>
<reference evidence="2" key="1">
    <citation type="submission" date="2021-01" db="UniProtKB">
        <authorList>
            <consortium name="EnsemblPlants"/>
        </authorList>
    </citation>
    <scope>IDENTIFICATION</scope>
</reference>
<feature type="compositionally biased region" description="Low complexity" evidence="1">
    <location>
        <begin position="130"/>
        <end position="142"/>
    </location>
</feature>
<dbReference type="Gramene" id="Kaladp0036s0246.2.v1.1">
    <property type="protein sequence ID" value="Kaladp0036s0246.2.v1.1"/>
    <property type="gene ID" value="Kaladp0036s0246.v1.1"/>
</dbReference>
<feature type="region of interest" description="Disordered" evidence="1">
    <location>
        <begin position="328"/>
        <end position="438"/>
    </location>
</feature>
<feature type="compositionally biased region" description="Basic and acidic residues" evidence="1">
    <location>
        <begin position="707"/>
        <end position="716"/>
    </location>
</feature>
<feature type="region of interest" description="Disordered" evidence="1">
    <location>
        <begin position="127"/>
        <end position="218"/>
    </location>
</feature>
<evidence type="ECO:0000313" key="2">
    <source>
        <dbReference type="EnsemblPlants" id="Kaladp0036s0246.3.v1.1"/>
    </source>
</evidence>
<dbReference type="EnsemblPlants" id="Kaladp0036s0246.1.v1.1">
    <property type="protein sequence ID" value="Kaladp0036s0246.1.v1.1"/>
    <property type="gene ID" value="Kaladp0036s0246.v1.1"/>
</dbReference>
<protein>
    <submittedName>
        <fullName evidence="2">Uncharacterized protein</fullName>
    </submittedName>
</protein>
<dbReference type="PANTHER" id="PTHR31390">
    <property type="entry name" value="EXPRESSED PROTEIN"/>
    <property type="match status" value="1"/>
</dbReference>
<keyword evidence="3" id="KW-1185">Reference proteome</keyword>
<name>A0A7N0TFZ7_KALFE</name>
<evidence type="ECO:0000313" key="3">
    <source>
        <dbReference type="Proteomes" id="UP000594263"/>
    </source>
</evidence>
<dbReference type="EnsemblPlants" id="Kaladp0036s0246.2.v1.1">
    <property type="protein sequence ID" value="Kaladp0036s0246.2.v1.1"/>
    <property type="gene ID" value="Kaladp0036s0246.v1.1"/>
</dbReference>
<accession>A0A7N0TFZ7</accession>
<dbReference type="Gramene" id="Kaladp0036s0246.1.v1.1">
    <property type="protein sequence ID" value="Kaladp0036s0246.1.v1.1"/>
    <property type="gene ID" value="Kaladp0036s0246.v1.1"/>
</dbReference>
<dbReference type="Gramene" id="Kaladp0036s0246.4.v1.1">
    <property type="protein sequence ID" value="Kaladp0036s0246.4.v1.1"/>
    <property type="gene ID" value="Kaladp0036s0246.v1.1"/>
</dbReference>
<feature type="compositionally biased region" description="Basic and acidic residues" evidence="1">
    <location>
        <begin position="204"/>
        <end position="218"/>
    </location>
</feature>
<proteinExistence type="predicted"/>
<dbReference type="EnsemblPlants" id="Kaladp0036s0246.4.v1.1">
    <property type="protein sequence ID" value="Kaladp0036s0246.4.v1.1"/>
    <property type="gene ID" value="Kaladp0036s0246.v1.1"/>
</dbReference>
<organism evidence="2 3">
    <name type="scientific">Kalanchoe fedtschenkoi</name>
    <name type="common">Lavender scallops</name>
    <name type="synonym">South American air plant</name>
    <dbReference type="NCBI Taxonomy" id="63787"/>
    <lineage>
        <taxon>Eukaryota</taxon>
        <taxon>Viridiplantae</taxon>
        <taxon>Streptophyta</taxon>
        <taxon>Embryophyta</taxon>
        <taxon>Tracheophyta</taxon>
        <taxon>Spermatophyta</taxon>
        <taxon>Magnoliopsida</taxon>
        <taxon>eudicotyledons</taxon>
        <taxon>Gunneridae</taxon>
        <taxon>Pentapetalae</taxon>
        <taxon>Saxifragales</taxon>
        <taxon>Crassulaceae</taxon>
        <taxon>Kalanchoe</taxon>
    </lineage>
</organism>
<feature type="compositionally biased region" description="Polar residues" evidence="1">
    <location>
        <begin position="417"/>
        <end position="429"/>
    </location>
</feature>
<dbReference type="PANTHER" id="PTHR31390:SF4">
    <property type="entry name" value="DUF3527 DOMAIN-CONTAINING PROTEIN"/>
    <property type="match status" value="1"/>
</dbReference>